<dbReference type="PROSITE" id="PS50263">
    <property type="entry name" value="CN_HYDROLASE"/>
    <property type="match status" value="1"/>
</dbReference>
<sequence length="285" mass="30956">MNNKFAALPRSPLQIAAAQAQPVCGDVTANIMKTVELTGLAADRGARLVVFPEKFLSGYEPGLIAGDPAQYAFELADARLDPIREICRRRGIAAIVGAATRGADGLRISSLVFDCRGEDAKPYHKQYLYRSETEIYRPGTQGCMLELDGWRLGLGVCYDSGFPEHARMAAVNGAHAYLVSGLFSVKSGYHQSRIWFPARAFDNTMYVLLSNHVGMTGGWDTCGASAVWSPYGDVIEEASREREEVIVARLDPAVLADVRERETALADFVAHGDMAADNVAVLPLD</sequence>
<dbReference type="GO" id="GO:0047588">
    <property type="term" value="F:5-aminopentanamidase activity"/>
    <property type="evidence" value="ECO:0007669"/>
    <property type="project" value="UniProtKB-EC"/>
</dbReference>
<dbReference type="CDD" id="cd07197">
    <property type="entry name" value="nitrilase"/>
    <property type="match status" value="1"/>
</dbReference>
<dbReference type="PANTHER" id="PTHR23088:SF27">
    <property type="entry name" value="DEAMINATED GLUTATHIONE AMIDASE"/>
    <property type="match status" value="1"/>
</dbReference>
<keyword evidence="2" id="KW-0378">Hydrolase</keyword>
<dbReference type="RefSeq" id="WP_374709724.1">
    <property type="nucleotide sequence ID" value="NZ_JAVIZN010000002.1"/>
</dbReference>
<dbReference type="Gene3D" id="3.60.110.10">
    <property type="entry name" value="Carbon-nitrogen hydrolase"/>
    <property type="match status" value="1"/>
</dbReference>
<comment type="caution">
    <text evidence="2">The sequence shown here is derived from an EMBL/GenBank/DDBJ whole genome shotgun (WGS) entry which is preliminary data.</text>
</comment>
<organism evidence="2 3">
    <name type="scientific">Paraburkholderia graminis</name>
    <dbReference type="NCBI Taxonomy" id="60548"/>
    <lineage>
        <taxon>Bacteria</taxon>
        <taxon>Pseudomonadati</taxon>
        <taxon>Pseudomonadota</taxon>
        <taxon>Betaproteobacteria</taxon>
        <taxon>Burkholderiales</taxon>
        <taxon>Burkholderiaceae</taxon>
        <taxon>Paraburkholderia</taxon>
    </lineage>
</organism>
<dbReference type="Pfam" id="PF00795">
    <property type="entry name" value="CN_hydrolase"/>
    <property type="match status" value="1"/>
</dbReference>
<evidence type="ECO:0000259" key="1">
    <source>
        <dbReference type="PROSITE" id="PS50263"/>
    </source>
</evidence>
<dbReference type="InterPro" id="IPR036526">
    <property type="entry name" value="C-N_Hydrolase_sf"/>
</dbReference>
<dbReference type="InterPro" id="IPR003010">
    <property type="entry name" value="C-N_Hydrolase"/>
</dbReference>
<name>A0ABD5CJQ4_9BURK</name>
<feature type="domain" description="CN hydrolase" evidence="1">
    <location>
        <begin position="13"/>
        <end position="252"/>
    </location>
</feature>
<gene>
    <name evidence="2" type="ORF">QF025_003490</name>
</gene>
<accession>A0ABD5CJQ4</accession>
<dbReference type="Proteomes" id="UP001245184">
    <property type="component" value="Unassembled WGS sequence"/>
</dbReference>
<proteinExistence type="predicted"/>
<protein>
    <submittedName>
        <fullName evidence="2">Amidohydrolase</fullName>
        <ecNumber evidence="2">3.5.1.30</ecNumber>
    </submittedName>
</protein>
<reference evidence="2 3" key="1">
    <citation type="submission" date="2023-08" db="EMBL/GenBank/DDBJ databases">
        <title>Genome sequencing of plant associated microbes to promote plant fitness in Sorghum bicolor and Oryza sativa.</title>
        <authorList>
            <person name="Coleman-Derr D."/>
        </authorList>
    </citation>
    <scope>NUCLEOTIDE SEQUENCE [LARGE SCALE GENOMIC DNA]</scope>
    <source>
        <strain evidence="2 3">SLBN-33</strain>
    </source>
</reference>
<dbReference type="PANTHER" id="PTHR23088">
    <property type="entry name" value="NITRILASE-RELATED"/>
    <property type="match status" value="1"/>
</dbReference>
<dbReference type="EC" id="3.5.1.30" evidence="2"/>
<evidence type="ECO:0000313" key="2">
    <source>
        <dbReference type="EMBL" id="MDR6204770.1"/>
    </source>
</evidence>
<dbReference type="EMBL" id="JAVIZN010000002">
    <property type="protein sequence ID" value="MDR6204770.1"/>
    <property type="molecule type" value="Genomic_DNA"/>
</dbReference>
<dbReference type="SUPFAM" id="SSF56317">
    <property type="entry name" value="Carbon-nitrogen hydrolase"/>
    <property type="match status" value="1"/>
</dbReference>
<dbReference type="AlphaFoldDB" id="A0ABD5CJQ4"/>
<evidence type="ECO:0000313" key="3">
    <source>
        <dbReference type="Proteomes" id="UP001245184"/>
    </source>
</evidence>